<feature type="binding site" evidence="6">
    <location>
        <position position="73"/>
    </location>
    <ligand>
        <name>Ca(2+)</name>
        <dbReference type="ChEBI" id="CHEBI:29108"/>
        <label>3</label>
    </ligand>
</feature>
<comment type="cofactor">
    <cofactor evidence="6">
        <name>Ca(2+)</name>
        <dbReference type="ChEBI" id="CHEBI:29108"/>
    </cofactor>
    <text evidence="6">Can bind about 5 Ca(2+) ions per subunit.</text>
</comment>
<dbReference type="GO" id="GO:0030198">
    <property type="term" value="P:extracellular matrix organization"/>
    <property type="evidence" value="ECO:0007669"/>
    <property type="project" value="TreeGrafter"/>
</dbReference>
<dbReference type="AlphaFoldDB" id="A0AAN9JZI7"/>
<feature type="binding site" evidence="6">
    <location>
        <position position="76"/>
    </location>
    <ligand>
        <name>Ca(2+)</name>
        <dbReference type="ChEBI" id="CHEBI:29108"/>
        <label>3</label>
    </ligand>
</feature>
<dbReference type="PANTHER" id="PTHR10201">
    <property type="entry name" value="MATRIX METALLOPROTEINASE"/>
    <property type="match status" value="1"/>
</dbReference>
<evidence type="ECO:0000259" key="7">
    <source>
        <dbReference type="SMART" id="SM00235"/>
    </source>
</evidence>
<keyword evidence="1" id="KW-0645">Protease</keyword>
<dbReference type="GO" id="GO:0030574">
    <property type="term" value="P:collagen catabolic process"/>
    <property type="evidence" value="ECO:0007669"/>
    <property type="project" value="TreeGrafter"/>
</dbReference>
<dbReference type="GO" id="GO:0031012">
    <property type="term" value="C:extracellular matrix"/>
    <property type="evidence" value="ECO:0007669"/>
    <property type="project" value="InterPro"/>
</dbReference>
<feature type="binding site" evidence="6">
    <location>
        <position position="109"/>
    </location>
    <ligand>
        <name>Zn(2+)</name>
        <dbReference type="ChEBI" id="CHEBI:29105"/>
        <label>2</label>
        <note>catalytic</note>
    </ligand>
</feature>
<feature type="domain" description="Peptidase metallopeptidase" evidence="7">
    <location>
        <begin position="21"/>
        <end position="139"/>
    </location>
</feature>
<feature type="binding site" evidence="6">
    <location>
        <position position="67"/>
    </location>
    <ligand>
        <name>Ca(2+)</name>
        <dbReference type="ChEBI" id="CHEBI:29108"/>
        <label>2</label>
    </ligand>
</feature>
<gene>
    <name evidence="8" type="ORF">VNO77_40013</name>
</gene>
<dbReference type="GO" id="GO:0004222">
    <property type="term" value="F:metalloendopeptidase activity"/>
    <property type="evidence" value="ECO:0007669"/>
    <property type="project" value="InterPro"/>
</dbReference>
<feature type="binding site" evidence="6">
    <location>
        <position position="76"/>
    </location>
    <ligand>
        <name>Ca(2+)</name>
        <dbReference type="ChEBI" id="CHEBI:29108"/>
        <label>1</label>
    </ligand>
</feature>
<feature type="binding site" evidence="6">
    <location>
        <position position="61"/>
    </location>
    <ligand>
        <name>Zn(2+)</name>
        <dbReference type="ChEBI" id="CHEBI:29105"/>
        <label>1</label>
    </ligand>
</feature>
<evidence type="ECO:0000256" key="5">
    <source>
        <dbReference type="PIRSR" id="PIRSR621190-1"/>
    </source>
</evidence>
<dbReference type="InterPro" id="IPR001818">
    <property type="entry name" value="Pept_M10_metallopeptidase"/>
</dbReference>
<feature type="binding site" evidence="6">
    <location>
        <position position="103"/>
    </location>
    <ligand>
        <name>Zn(2+)</name>
        <dbReference type="ChEBI" id="CHEBI:29105"/>
        <label>2</label>
        <note>catalytic</note>
    </ligand>
</feature>
<dbReference type="Proteomes" id="UP001367508">
    <property type="component" value="Unassembled WGS sequence"/>
</dbReference>
<protein>
    <recommendedName>
        <fullName evidence="7">Peptidase metallopeptidase domain-containing protein</fullName>
    </recommendedName>
</protein>
<evidence type="ECO:0000256" key="1">
    <source>
        <dbReference type="ARBA" id="ARBA00022670"/>
    </source>
</evidence>
<evidence type="ECO:0000313" key="8">
    <source>
        <dbReference type="EMBL" id="KAK7307183.1"/>
    </source>
</evidence>
<dbReference type="Pfam" id="PF00413">
    <property type="entry name" value="Peptidase_M10"/>
    <property type="match status" value="1"/>
</dbReference>
<dbReference type="GO" id="GO:0008270">
    <property type="term" value="F:zinc ion binding"/>
    <property type="evidence" value="ECO:0007669"/>
    <property type="project" value="InterPro"/>
</dbReference>
<comment type="cofactor">
    <cofactor evidence="6">
        <name>Zn(2+)</name>
        <dbReference type="ChEBI" id="CHEBI:29105"/>
    </cofactor>
    <text evidence="6">Binds 2 Zn(2+) ions per subunit.</text>
</comment>
<keyword evidence="3" id="KW-0378">Hydrolase</keyword>
<proteinExistence type="predicted"/>
<keyword evidence="4 6" id="KW-0862">Zinc</keyword>
<keyword evidence="9" id="KW-1185">Reference proteome</keyword>
<dbReference type="SMART" id="SM00235">
    <property type="entry name" value="ZnMc"/>
    <property type="match status" value="1"/>
</dbReference>
<dbReference type="GO" id="GO:0006508">
    <property type="term" value="P:proteolysis"/>
    <property type="evidence" value="ECO:0007669"/>
    <property type="project" value="UniProtKB-KW"/>
</dbReference>
<dbReference type="InterPro" id="IPR021190">
    <property type="entry name" value="Pept_M10A"/>
</dbReference>
<evidence type="ECO:0000256" key="4">
    <source>
        <dbReference type="ARBA" id="ARBA00022833"/>
    </source>
</evidence>
<organism evidence="8 9">
    <name type="scientific">Canavalia gladiata</name>
    <name type="common">Sword bean</name>
    <name type="synonym">Dolichos gladiatus</name>
    <dbReference type="NCBI Taxonomy" id="3824"/>
    <lineage>
        <taxon>Eukaryota</taxon>
        <taxon>Viridiplantae</taxon>
        <taxon>Streptophyta</taxon>
        <taxon>Embryophyta</taxon>
        <taxon>Tracheophyta</taxon>
        <taxon>Spermatophyta</taxon>
        <taxon>Magnoliopsida</taxon>
        <taxon>eudicotyledons</taxon>
        <taxon>Gunneridae</taxon>
        <taxon>Pentapetalae</taxon>
        <taxon>rosids</taxon>
        <taxon>fabids</taxon>
        <taxon>Fabales</taxon>
        <taxon>Fabaceae</taxon>
        <taxon>Papilionoideae</taxon>
        <taxon>50 kb inversion clade</taxon>
        <taxon>NPAAA clade</taxon>
        <taxon>indigoferoid/millettioid clade</taxon>
        <taxon>Phaseoleae</taxon>
        <taxon>Canavalia</taxon>
    </lineage>
</organism>
<feature type="binding site" evidence="6">
    <location>
        <position position="71"/>
    </location>
    <ligand>
        <name>Zn(2+)</name>
        <dbReference type="ChEBI" id="CHEBI:29105"/>
        <label>1</label>
    </ligand>
</feature>
<comment type="caution">
    <text evidence="8">The sequence shown here is derived from an EMBL/GenBank/DDBJ whole genome shotgun (WGS) entry which is preliminary data.</text>
</comment>
<keyword evidence="6" id="KW-0106">Calcium</keyword>
<feature type="active site" evidence="5">
    <location>
        <position position="100"/>
    </location>
</feature>
<evidence type="ECO:0000256" key="2">
    <source>
        <dbReference type="ARBA" id="ARBA00022723"/>
    </source>
</evidence>
<reference evidence="8 9" key="1">
    <citation type="submission" date="2024-01" db="EMBL/GenBank/DDBJ databases">
        <title>The genomes of 5 underutilized Papilionoideae crops provide insights into root nodulation and disease resistanc.</title>
        <authorList>
            <person name="Jiang F."/>
        </authorList>
    </citation>
    <scope>NUCLEOTIDE SEQUENCE [LARGE SCALE GENOMIC DNA]</scope>
    <source>
        <strain evidence="8">LVBAO_FW01</strain>
        <tissue evidence="8">Leaves</tissue>
    </source>
</reference>
<evidence type="ECO:0000256" key="3">
    <source>
        <dbReference type="ARBA" id="ARBA00022801"/>
    </source>
</evidence>
<feature type="binding site" evidence="6">
    <location>
        <position position="117"/>
    </location>
    <ligand>
        <name>Zn(2+)</name>
        <dbReference type="ChEBI" id="CHEBI:29105"/>
        <label>2</label>
        <note>catalytic</note>
    </ligand>
</feature>
<dbReference type="Gene3D" id="3.40.390.10">
    <property type="entry name" value="Collagenase (Catalytic Domain)"/>
    <property type="match status" value="1"/>
</dbReference>
<evidence type="ECO:0000313" key="9">
    <source>
        <dbReference type="Proteomes" id="UP001367508"/>
    </source>
</evidence>
<sequence>MTSTVNAPTSTSPLLWLPTSSLPLPENQPPTLSFLTPPHLIFILNSLQACLSTTTKFVLAHASAPTGGSFHFDADEDWKPDVTNSSEPDTVDLESVAVHEIGHLLGLAHSTVNTAIMYPYISARTRKVELTKDDIDGIQ</sequence>
<dbReference type="PANTHER" id="PTHR10201:SF272">
    <property type="entry name" value="METALLOENDOPROTEINASE 5-MMP"/>
    <property type="match status" value="1"/>
</dbReference>
<keyword evidence="2 6" id="KW-0479">Metal-binding</keyword>
<dbReference type="InterPro" id="IPR024079">
    <property type="entry name" value="MetalloPept_cat_dom_sf"/>
</dbReference>
<name>A0AAN9JZI7_CANGL</name>
<evidence type="ECO:0000256" key="6">
    <source>
        <dbReference type="PIRSR" id="PIRSR621190-2"/>
    </source>
</evidence>
<feature type="binding site" evidence="6">
    <location>
        <position position="99"/>
    </location>
    <ligand>
        <name>Zn(2+)</name>
        <dbReference type="ChEBI" id="CHEBI:29105"/>
        <label>2</label>
        <note>catalytic</note>
    </ligand>
</feature>
<dbReference type="InterPro" id="IPR006026">
    <property type="entry name" value="Peptidase_Metallo"/>
</dbReference>
<dbReference type="EMBL" id="JAYMYQ010000010">
    <property type="protein sequence ID" value="KAK7307183.1"/>
    <property type="molecule type" value="Genomic_DNA"/>
</dbReference>
<dbReference type="SUPFAM" id="SSF55486">
    <property type="entry name" value="Metalloproteases ('zincins'), catalytic domain"/>
    <property type="match status" value="1"/>
</dbReference>
<accession>A0AAN9JZI7</accession>
<dbReference type="PRINTS" id="PR00138">
    <property type="entry name" value="MATRIXIN"/>
</dbReference>